<feature type="compositionally biased region" description="Basic residues" evidence="1">
    <location>
        <begin position="74"/>
        <end position="87"/>
    </location>
</feature>
<proteinExistence type="predicted"/>
<reference evidence="2 3" key="1">
    <citation type="journal article" date="2017" name="Genome Announc.">
        <title>Genome sequence of the saprophytic ascomycete Epicoccum nigrum ICMP 19927 strain isolated from New Zealand.</title>
        <authorList>
            <person name="Fokin M."/>
            <person name="Fleetwood D."/>
            <person name="Weir B.S."/>
            <person name="Villas-Boas S.G."/>
        </authorList>
    </citation>
    <scope>NUCLEOTIDE SEQUENCE [LARGE SCALE GENOMIC DNA]</scope>
    <source>
        <strain evidence="2 3">ICMP 19927</strain>
    </source>
</reference>
<name>A0A1Y2MC50_EPING</name>
<keyword evidence="3" id="KW-1185">Reference proteome</keyword>
<accession>A0A1Y2MC50</accession>
<dbReference type="InParanoid" id="A0A1Y2MC50"/>
<evidence type="ECO:0000313" key="3">
    <source>
        <dbReference type="Proteomes" id="UP000193240"/>
    </source>
</evidence>
<evidence type="ECO:0000256" key="1">
    <source>
        <dbReference type="SAM" id="MobiDB-lite"/>
    </source>
</evidence>
<dbReference type="EMBL" id="KZ107839">
    <property type="protein sequence ID" value="OSS53067.1"/>
    <property type="molecule type" value="Genomic_DNA"/>
</dbReference>
<dbReference type="AlphaFoldDB" id="A0A1Y2MC50"/>
<feature type="region of interest" description="Disordered" evidence="1">
    <location>
        <begin position="69"/>
        <end position="103"/>
    </location>
</feature>
<sequence length="103" mass="12124">MCFFLAVLECIFRSILRLKRTAYALAAPYAHFDLDNNEVCRLLSLEIRAIYSSAVLQYLTLRPQSYSRVQARAPNRKGNRQYKRRNNHMGTPNLHRTTLHRSR</sequence>
<dbReference type="Proteomes" id="UP000193240">
    <property type="component" value="Unassembled WGS sequence"/>
</dbReference>
<protein>
    <submittedName>
        <fullName evidence="2">Uncharacterized protein</fullName>
    </submittedName>
</protein>
<organism evidence="2 3">
    <name type="scientific">Epicoccum nigrum</name>
    <name type="common">Soil fungus</name>
    <name type="synonym">Epicoccum purpurascens</name>
    <dbReference type="NCBI Taxonomy" id="105696"/>
    <lineage>
        <taxon>Eukaryota</taxon>
        <taxon>Fungi</taxon>
        <taxon>Dikarya</taxon>
        <taxon>Ascomycota</taxon>
        <taxon>Pezizomycotina</taxon>
        <taxon>Dothideomycetes</taxon>
        <taxon>Pleosporomycetidae</taxon>
        <taxon>Pleosporales</taxon>
        <taxon>Pleosporineae</taxon>
        <taxon>Didymellaceae</taxon>
        <taxon>Epicoccum</taxon>
    </lineage>
</organism>
<evidence type="ECO:0000313" key="2">
    <source>
        <dbReference type="EMBL" id="OSS53067.1"/>
    </source>
</evidence>
<gene>
    <name evidence="2" type="ORF">B5807_02062</name>
</gene>